<comment type="subcellular location">
    <subcellularLocation>
        <location evidence="1">Cell membrane</location>
        <topology evidence="1">Multi-pass membrane protein</topology>
    </subcellularLocation>
</comment>
<dbReference type="RefSeq" id="WP_161673692.1">
    <property type="nucleotide sequence ID" value="NZ_JAABLP010000001.1"/>
</dbReference>
<organism evidence="5 6">
    <name type="scientific">Pannonibacter tanglangensis</name>
    <dbReference type="NCBI Taxonomy" id="2750084"/>
    <lineage>
        <taxon>Bacteria</taxon>
        <taxon>Pseudomonadati</taxon>
        <taxon>Pseudomonadota</taxon>
        <taxon>Alphaproteobacteria</taxon>
        <taxon>Hyphomicrobiales</taxon>
        <taxon>Stappiaceae</taxon>
        <taxon>Pannonibacter</taxon>
    </lineage>
</organism>
<keyword evidence="6" id="KW-1185">Reference proteome</keyword>
<dbReference type="InterPro" id="IPR039421">
    <property type="entry name" value="Type_1_exporter"/>
</dbReference>
<dbReference type="Pfam" id="PF00664">
    <property type="entry name" value="ABC_membrane"/>
    <property type="match status" value="1"/>
</dbReference>
<dbReference type="GO" id="GO:0016887">
    <property type="term" value="F:ATP hydrolysis activity"/>
    <property type="evidence" value="ECO:0007669"/>
    <property type="project" value="InterPro"/>
</dbReference>
<proteinExistence type="predicted"/>
<evidence type="ECO:0000256" key="2">
    <source>
        <dbReference type="ARBA" id="ARBA00022692"/>
    </source>
</evidence>
<evidence type="ECO:0000313" key="6">
    <source>
        <dbReference type="Proteomes" id="UP000586722"/>
    </source>
</evidence>
<dbReference type="PROSITE" id="PS50893">
    <property type="entry name" value="ABC_TRANSPORTER_2"/>
    <property type="match status" value="1"/>
</dbReference>
<dbReference type="Gene3D" id="3.40.50.300">
    <property type="entry name" value="P-loop containing nucleotide triphosphate hydrolases"/>
    <property type="match status" value="2"/>
</dbReference>
<dbReference type="GO" id="GO:0015421">
    <property type="term" value="F:ABC-type oligopeptide transporter activity"/>
    <property type="evidence" value="ECO:0007669"/>
    <property type="project" value="TreeGrafter"/>
</dbReference>
<keyword evidence="5" id="KW-0547">Nucleotide-binding</keyword>
<dbReference type="GO" id="GO:0005524">
    <property type="term" value="F:ATP binding"/>
    <property type="evidence" value="ECO:0007669"/>
    <property type="project" value="UniProtKB-KW"/>
</dbReference>
<keyword evidence="2" id="KW-0812">Transmembrane</keyword>
<gene>
    <name evidence="5" type="ORF">GWI72_08280</name>
</gene>
<dbReference type="PANTHER" id="PTHR43394:SF1">
    <property type="entry name" value="ATP-BINDING CASSETTE SUB-FAMILY B MEMBER 10, MITOCHONDRIAL"/>
    <property type="match status" value="1"/>
</dbReference>
<dbReference type="PROSITE" id="PS50929">
    <property type="entry name" value="ABC_TM1F"/>
    <property type="match status" value="1"/>
</dbReference>
<keyword evidence="5" id="KW-0067">ATP-binding</keyword>
<dbReference type="Gene3D" id="1.20.1560.10">
    <property type="entry name" value="ABC transporter type 1, transmembrane domain"/>
    <property type="match status" value="1"/>
</dbReference>
<evidence type="ECO:0000256" key="1">
    <source>
        <dbReference type="ARBA" id="ARBA00004651"/>
    </source>
</evidence>
<dbReference type="PANTHER" id="PTHR43394">
    <property type="entry name" value="ATP-DEPENDENT PERMEASE MDL1, MITOCHONDRIAL"/>
    <property type="match status" value="1"/>
</dbReference>
<comment type="caution">
    <text evidence="5">The sequence shown here is derived from an EMBL/GenBank/DDBJ whole genome shotgun (WGS) entry which is preliminary data.</text>
</comment>
<dbReference type="SUPFAM" id="SSF90123">
    <property type="entry name" value="ABC transporter transmembrane region"/>
    <property type="match status" value="1"/>
</dbReference>
<accession>A0A7X5F1X4</accession>
<reference evidence="6" key="1">
    <citation type="submission" date="2020-01" db="EMBL/GenBank/DDBJ databases">
        <authorList>
            <person name="Fang Y."/>
            <person name="Sun R."/>
            <person name="Nie L."/>
            <person name="He J."/>
            <person name="Hao L."/>
            <person name="Wang L."/>
            <person name="Su S."/>
            <person name="Lv E."/>
            <person name="Zhang Z."/>
            <person name="Xie R."/>
            <person name="Liu H."/>
        </authorList>
    </citation>
    <scope>NUCLEOTIDE SEQUENCE [LARGE SCALE GENOMIC DNA]</scope>
    <source>
        <strain evidence="6">XCT-53</strain>
    </source>
</reference>
<dbReference type="InterPro" id="IPR027417">
    <property type="entry name" value="P-loop_NTPase"/>
</dbReference>
<dbReference type="InterPro" id="IPR011527">
    <property type="entry name" value="ABC1_TM_dom"/>
</dbReference>
<dbReference type="SUPFAM" id="SSF52540">
    <property type="entry name" value="P-loop containing nucleoside triphosphate hydrolases"/>
    <property type="match status" value="2"/>
</dbReference>
<dbReference type="Proteomes" id="UP000586722">
    <property type="component" value="Unassembled WGS sequence"/>
</dbReference>
<evidence type="ECO:0000313" key="5">
    <source>
        <dbReference type="EMBL" id="NBN78260.1"/>
    </source>
</evidence>
<dbReference type="InterPro" id="IPR036640">
    <property type="entry name" value="ABC1_TM_sf"/>
</dbReference>
<dbReference type="Pfam" id="PF00005">
    <property type="entry name" value="ABC_tran"/>
    <property type="match status" value="1"/>
</dbReference>
<dbReference type="EMBL" id="JAABLQ010000001">
    <property type="protein sequence ID" value="NBN78260.1"/>
    <property type="molecule type" value="Genomic_DNA"/>
</dbReference>
<evidence type="ECO:0000256" key="3">
    <source>
        <dbReference type="ARBA" id="ARBA00022989"/>
    </source>
</evidence>
<sequence>MEKSLFRFIWKFSARQQLTILFITVLSYPVSYILLELPKLIVNDAVQGDGFPRDVFGFEFDQISYLFLLCLTFLFLVIVSNGIKLGLNVYKGRLGERMLRRLRFELFQRVLRFRLPHFRKVSSGEIIPMITAEVEDVGGFIGEAVALPAYQGGLLAVQLGFIFMQDPLLGLAAISSYPVQAYIIPKLQRKVVLLSRERVKNVRVISDKVGEAIGAVPEIHANDASAWHSADVADRLYANFKIRYEIYNRKYFIKFLNNFMNQLTPFFFYMIGGYLVIEGSLSIGALLAVIAAYKDLAGPWKELLDYYQLVSDVDVKYQTVVENFDPADIYPVERLTGDERVSLDGTIVMSGVSFSGGAAGQEVFSVNLEVPRGQAVAVVGADGSGRAELLQLAAGLISPTAGRVEIAGHDLDRLTESTLGREIAYVGASVHVWTGTIRDNLYYGLRHRPMTEVERKGAEAEARRRALREAKETRNPTFDIRAVWEDLASAGVSSQAQLDELALQLLTVVGLDSDIYRLGLQSRFDPSADAAFAGRILAVRRKLADRIAGDPKLAGLVEMWDLETFNQSATLAENLFFAVPTDPAVTMEQMVTLPEVRAFLTRTGLNAELQGIGLKIAETMVELFANVSSDSGLLGTYSFITPDDLPDFDRIIRQARSTSQKAGLSDADKERLISLAFKLIPARHRLGLPDEAMRERLIEARQAFRKDVLTGSSAFIAVDPDAYLPPLSIEDNLLFGRARVDRRDARQRIDALIRTVVEEEALREPIIFTGFGYHVGVSGSKLSAHQRRKVALVRALLKNASVTILDDVAAGTGDDDVALRRRMMILLDGRTVLFGTSHLAVAGEFTHSVQMEQGRVVRQDGHEPVTGQENT</sequence>
<keyword evidence="3" id="KW-1133">Transmembrane helix</keyword>
<evidence type="ECO:0000256" key="4">
    <source>
        <dbReference type="ARBA" id="ARBA00023136"/>
    </source>
</evidence>
<dbReference type="GO" id="GO:0005886">
    <property type="term" value="C:plasma membrane"/>
    <property type="evidence" value="ECO:0007669"/>
    <property type="project" value="UniProtKB-SubCell"/>
</dbReference>
<dbReference type="AlphaFoldDB" id="A0A7X5F1X4"/>
<protein>
    <submittedName>
        <fullName evidence="5">ATP-binding cassette domain-containing protein</fullName>
    </submittedName>
</protein>
<dbReference type="InterPro" id="IPR003439">
    <property type="entry name" value="ABC_transporter-like_ATP-bd"/>
</dbReference>
<name>A0A7X5F1X4_9HYPH</name>
<keyword evidence="4" id="KW-0472">Membrane</keyword>